<feature type="compositionally biased region" description="Polar residues" evidence="1">
    <location>
        <begin position="88"/>
        <end position="99"/>
    </location>
</feature>
<evidence type="ECO:0000256" key="1">
    <source>
        <dbReference type="SAM" id="MobiDB-lite"/>
    </source>
</evidence>
<feature type="region of interest" description="Disordered" evidence="1">
    <location>
        <begin position="1"/>
        <end position="48"/>
    </location>
</feature>
<feature type="region of interest" description="Disordered" evidence="1">
    <location>
        <begin position="62"/>
        <end position="130"/>
    </location>
</feature>
<protein>
    <submittedName>
        <fullName evidence="2 3">Uncharacterized protein</fullName>
    </submittedName>
</protein>
<evidence type="ECO:0000313" key="4">
    <source>
        <dbReference type="Proteomes" id="UP000006727"/>
    </source>
</evidence>
<dbReference type="STRING" id="3218.A0A2K1IWS1"/>
<sequence>MALVDYASDDDEDDALASPSSPVTLPTPPSTLIVAPPPPPPTSVLPNPAHLFATSTAVASTSISSLSRKRLQSNGSAHPSHHPKVPRVNSSSARTSVGSTLVPPQLRGRSNVATEDLDKLFVHRQQRRPG</sequence>
<dbReference type="EnsemblPlants" id="Pp3c19_1440V3.2">
    <property type="protein sequence ID" value="Pp3c19_1440V3.2"/>
    <property type="gene ID" value="Pp3c19_1440"/>
</dbReference>
<reference evidence="2 4" key="1">
    <citation type="journal article" date="2008" name="Science">
        <title>The Physcomitrella genome reveals evolutionary insights into the conquest of land by plants.</title>
        <authorList>
            <person name="Rensing S."/>
            <person name="Lang D."/>
            <person name="Zimmer A."/>
            <person name="Terry A."/>
            <person name="Salamov A."/>
            <person name="Shapiro H."/>
            <person name="Nishiyama T."/>
            <person name="Perroud P.-F."/>
            <person name="Lindquist E."/>
            <person name="Kamisugi Y."/>
            <person name="Tanahashi T."/>
            <person name="Sakakibara K."/>
            <person name="Fujita T."/>
            <person name="Oishi K."/>
            <person name="Shin-I T."/>
            <person name="Kuroki Y."/>
            <person name="Toyoda A."/>
            <person name="Suzuki Y."/>
            <person name="Hashimoto A."/>
            <person name="Yamaguchi K."/>
            <person name="Sugano A."/>
            <person name="Kohara Y."/>
            <person name="Fujiyama A."/>
            <person name="Anterola A."/>
            <person name="Aoki S."/>
            <person name="Ashton N."/>
            <person name="Barbazuk W.B."/>
            <person name="Barker E."/>
            <person name="Bennetzen J."/>
            <person name="Bezanilla M."/>
            <person name="Blankenship R."/>
            <person name="Cho S.H."/>
            <person name="Dutcher S."/>
            <person name="Estelle M."/>
            <person name="Fawcett J.A."/>
            <person name="Gundlach H."/>
            <person name="Hanada K."/>
            <person name="Heyl A."/>
            <person name="Hicks K.A."/>
            <person name="Hugh J."/>
            <person name="Lohr M."/>
            <person name="Mayer K."/>
            <person name="Melkozernov A."/>
            <person name="Murata T."/>
            <person name="Nelson D."/>
            <person name="Pils B."/>
            <person name="Prigge M."/>
            <person name="Reiss B."/>
            <person name="Renner T."/>
            <person name="Rombauts S."/>
            <person name="Rushton P."/>
            <person name="Sanderfoot A."/>
            <person name="Schween G."/>
            <person name="Shiu S.-H."/>
            <person name="Stueber K."/>
            <person name="Theodoulou F.L."/>
            <person name="Tu H."/>
            <person name="Van de Peer Y."/>
            <person name="Verrier P.J."/>
            <person name="Waters E."/>
            <person name="Wood A."/>
            <person name="Yang L."/>
            <person name="Cove D."/>
            <person name="Cuming A."/>
            <person name="Hasebe M."/>
            <person name="Lucas S."/>
            <person name="Mishler D.B."/>
            <person name="Reski R."/>
            <person name="Grigoriev I."/>
            <person name="Quatrano R.S."/>
            <person name="Boore J.L."/>
        </authorList>
    </citation>
    <scope>NUCLEOTIDE SEQUENCE [LARGE SCALE GENOMIC DNA]</scope>
    <source>
        <strain evidence="3 4">cv. Gransden 2004</strain>
    </source>
</reference>
<dbReference type="GeneID" id="112295857"/>
<keyword evidence="4" id="KW-1185">Reference proteome</keyword>
<dbReference type="RefSeq" id="XP_024403632.1">
    <property type="nucleotide sequence ID" value="XM_024547864.2"/>
</dbReference>
<evidence type="ECO:0000313" key="3">
    <source>
        <dbReference type="EnsemblPlants" id="Pp3c19_1440V3.1"/>
    </source>
</evidence>
<name>A0A2K1IWS1_PHYPA</name>
<dbReference type="Gramene" id="Pp3c19_1440V3.1">
    <property type="protein sequence ID" value="Pp3c19_1440V3.1"/>
    <property type="gene ID" value="Pp3c19_1440"/>
</dbReference>
<reference evidence="3" key="3">
    <citation type="submission" date="2020-12" db="UniProtKB">
        <authorList>
            <consortium name="EnsemblPlants"/>
        </authorList>
    </citation>
    <scope>IDENTIFICATION</scope>
</reference>
<accession>A0A2K1IWS1</accession>
<dbReference type="OrthoDB" id="1935372at2759"/>
<dbReference type="PaxDb" id="3218-PP1S208_161V6.1"/>
<dbReference type="EMBL" id="ABEU02000019">
    <property type="protein sequence ID" value="PNR33723.1"/>
    <property type="molecule type" value="Genomic_DNA"/>
</dbReference>
<evidence type="ECO:0000313" key="2">
    <source>
        <dbReference type="EMBL" id="PNR33723.1"/>
    </source>
</evidence>
<organism evidence="2">
    <name type="scientific">Physcomitrium patens</name>
    <name type="common">Spreading-leaved earth moss</name>
    <name type="synonym">Physcomitrella patens</name>
    <dbReference type="NCBI Taxonomy" id="3218"/>
    <lineage>
        <taxon>Eukaryota</taxon>
        <taxon>Viridiplantae</taxon>
        <taxon>Streptophyta</taxon>
        <taxon>Embryophyta</taxon>
        <taxon>Bryophyta</taxon>
        <taxon>Bryophytina</taxon>
        <taxon>Bryopsida</taxon>
        <taxon>Funariidae</taxon>
        <taxon>Funariales</taxon>
        <taxon>Funariaceae</taxon>
        <taxon>Physcomitrium</taxon>
    </lineage>
</organism>
<dbReference type="Gramene" id="Pp3c19_1440V3.2">
    <property type="protein sequence ID" value="Pp3c19_1440V3.2"/>
    <property type="gene ID" value="Pp3c19_1440"/>
</dbReference>
<dbReference type="AlphaFoldDB" id="A0A2K1IWS1"/>
<dbReference type="Proteomes" id="UP000006727">
    <property type="component" value="Chromosome 19"/>
</dbReference>
<reference evidence="2 4" key="2">
    <citation type="journal article" date="2018" name="Plant J.">
        <title>The Physcomitrella patens chromosome-scale assembly reveals moss genome structure and evolution.</title>
        <authorList>
            <person name="Lang D."/>
            <person name="Ullrich K.K."/>
            <person name="Murat F."/>
            <person name="Fuchs J."/>
            <person name="Jenkins J."/>
            <person name="Haas F.B."/>
            <person name="Piednoel M."/>
            <person name="Gundlach H."/>
            <person name="Van Bel M."/>
            <person name="Meyberg R."/>
            <person name="Vives C."/>
            <person name="Morata J."/>
            <person name="Symeonidi A."/>
            <person name="Hiss M."/>
            <person name="Muchero W."/>
            <person name="Kamisugi Y."/>
            <person name="Saleh O."/>
            <person name="Blanc G."/>
            <person name="Decker E.L."/>
            <person name="van Gessel N."/>
            <person name="Grimwood J."/>
            <person name="Hayes R.D."/>
            <person name="Graham S.W."/>
            <person name="Gunter L.E."/>
            <person name="McDaniel S.F."/>
            <person name="Hoernstein S.N.W."/>
            <person name="Larsson A."/>
            <person name="Li F.W."/>
            <person name="Perroud P.F."/>
            <person name="Phillips J."/>
            <person name="Ranjan P."/>
            <person name="Rokshar D.S."/>
            <person name="Rothfels C.J."/>
            <person name="Schneider L."/>
            <person name="Shu S."/>
            <person name="Stevenson D.W."/>
            <person name="Thummler F."/>
            <person name="Tillich M."/>
            <person name="Villarreal Aguilar J.C."/>
            <person name="Widiez T."/>
            <person name="Wong G.K."/>
            <person name="Wymore A."/>
            <person name="Zhang Y."/>
            <person name="Zimmer A.D."/>
            <person name="Quatrano R.S."/>
            <person name="Mayer K.F.X."/>
            <person name="Goodstein D."/>
            <person name="Casacuberta J.M."/>
            <person name="Vandepoele K."/>
            <person name="Reski R."/>
            <person name="Cuming A.C."/>
            <person name="Tuskan G.A."/>
            <person name="Maumus F."/>
            <person name="Salse J."/>
            <person name="Schmutz J."/>
            <person name="Rensing S.A."/>
        </authorList>
    </citation>
    <scope>NUCLEOTIDE SEQUENCE [LARGE SCALE GENOMIC DNA]</scope>
    <source>
        <strain evidence="3 4">cv. Gransden 2004</strain>
    </source>
</reference>
<dbReference type="EnsemblPlants" id="Pp3c19_1440V3.1">
    <property type="protein sequence ID" value="Pp3c19_1440V3.1"/>
    <property type="gene ID" value="Pp3c19_1440"/>
</dbReference>
<gene>
    <name evidence="3" type="primary">LOC112295857</name>
    <name evidence="2" type="ORF">PHYPA_023539</name>
</gene>
<proteinExistence type="predicted"/>
<feature type="compositionally biased region" description="Pro residues" evidence="1">
    <location>
        <begin position="25"/>
        <end position="43"/>
    </location>
</feature>